<dbReference type="AlphaFoldDB" id="A0A8K0CSJ6"/>
<evidence type="ECO:0008006" key="4">
    <source>
        <dbReference type="Google" id="ProtNLM"/>
    </source>
</evidence>
<proteinExistence type="predicted"/>
<comment type="subcellular location">
    <subcellularLocation>
        <location evidence="1">Nucleus</location>
    </subcellularLocation>
</comment>
<dbReference type="InterPro" id="IPR009057">
    <property type="entry name" value="Homeodomain-like_sf"/>
</dbReference>
<organism evidence="2 3">
    <name type="scientific">Ignelater luminosus</name>
    <name type="common">Cucubano</name>
    <name type="synonym">Pyrophorus luminosus</name>
    <dbReference type="NCBI Taxonomy" id="2038154"/>
    <lineage>
        <taxon>Eukaryota</taxon>
        <taxon>Metazoa</taxon>
        <taxon>Ecdysozoa</taxon>
        <taxon>Arthropoda</taxon>
        <taxon>Hexapoda</taxon>
        <taxon>Insecta</taxon>
        <taxon>Pterygota</taxon>
        <taxon>Neoptera</taxon>
        <taxon>Endopterygota</taxon>
        <taxon>Coleoptera</taxon>
        <taxon>Polyphaga</taxon>
        <taxon>Elateriformia</taxon>
        <taxon>Elateroidea</taxon>
        <taxon>Elateridae</taxon>
        <taxon>Agrypninae</taxon>
        <taxon>Pyrophorini</taxon>
        <taxon>Ignelater</taxon>
    </lineage>
</organism>
<reference evidence="2" key="1">
    <citation type="submission" date="2019-08" db="EMBL/GenBank/DDBJ databases">
        <title>The genome of the North American firefly Photinus pyralis.</title>
        <authorList>
            <consortium name="Photinus pyralis genome working group"/>
            <person name="Fallon T.R."/>
            <person name="Sander Lower S.E."/>
            <person name="Weng J.-K."/>
        </authorList>
    </citation>
    <scope>NUCLEOTIDE SEQUENCE</scope>
    <source>
        <strain evidence="2">TRF0915ILg1</strain>
        <tissue evidence="2">Whole body</tissue>
    </source>
</reference>
<sequence length="302" mass="34069">MREYIRDHASSRCGVEYLRLVDLDESHIGDQENDGHIQNKLGAQKPTRANISEGRIQLALDSVNNKNCSIRAAAETYGLTKSLIHKRLKKHNLNENCNEAVASGIPLASYSFYSKYNSQQIFTKEQENIDEQVTFVGIVAATGETFSPVYIFPRARYKKDFLNGAPLGNIVLTIPSGWMTKEGFFGGHTATVTDMLQKDDDGIPRSQYSVQKESNKIKNSLEATDLPSTSSLAVQITPKMIIPFPKAQNDAMEKQYEEKRRRNLPNWKSLANKMQQEQNTISEYCVMARLESMPSIEFIASY</sequence>
<evidence type="ECO:0000313" key="2">
    <source>
        <dbReference type="EMBL" id="KAF2889537.1"/>
    </source>
</evidence>
<name>A0A8K0CSJ6_IGNLU</name>
<dbReference type="SUPFAM" id="SSF46689">
    <property type="entry name" value="Homeodomain-like"/>
    <property type="match status" value="1"/>
</dbReference>
<gene>
    <name evidence="2" type="ORF">ILUMI_16636</name>
</gene>
<evidence type="ECO:0000256" key="1">
    <source>
        <dbReference type="ARBA" id="ARBA00004123"/>
    </source>
</evidence>
<dbReference type="EMBL" id="VTPC01065638">
    <property type="protein sequence ID" value="KAF2889537.1"/>
    <property type="molecule type" value="Genomic_DNA"/>
</dbReference>
<comment type="caution">
    <text evidence="2">The sequence shown here is derived from an EMBL/GenBank/DDBJ whole genome shotgun (WGS) entry which is preliminary data.</text>
</comment>
<dbReference type="GO" id="GO:0005634">
    <property type="term" value="C:nucleus"/>
    <property type="evidence" value="ECO:0007669"/>
    <property type="project" value="UniProtKB-SubCell"/>
</dbReference>
<evidence type="ECO:0000313" key="3">
    <source>
        <dbReference type="Proteomes" id="UP000801492"/>
    </source>
</evidence>
<dbReference type="Proteomes" id="UP000801492">
    <property type="component" value="Unassembled WGS sequence"/>
</dbReference>
<protein>
    <recommendedName>
        <fullName evidence="4">HTH psq-type domain-containing protein</fullName>
    </recommendedName>
</protein>
<keyword evidence="3" id="KW-1185">Reference proteome</keyword>
<accession>A0A8K0CSJ6</accession>